<evidence type="ECO:0000256" key="10">
    <source>
        <dbReference type="ARBA" id="ARBA00047445"/>
    </source>
</evidence>
<evidence type="ECO:0000256" key="3">
    <source>
        <dbReference type="ARBA" id="ARBA00009400"/>
    </source>
</evidence>
<name>A0A7X2S3T6_9BACI</name>
<dbReference type="FunFam" id="3.90.1170.20:FF:000001">
    <property type="entry name" value="Nicotinate-nucleotide diphosphorylase (Carboxylating)"/>
    <property type="match status" value="1"/>
</dbReference>
<evidence type="ECO:0000259" key="13">
    <source>
        <dbReference type="Pfam" id="PF01729"/>
    </source>
</evidence>
<gene>
    <name evidence="15" type="primary">nadC</name>
    <name evidence="15" type="ORF">GKZ89_06215</name>
</gene>
<dbReference type="SUPFAM" id="SSF54675">
    <property type="entry name" value="Nicotinate/Quinolinate PRTase N-terminal domain-like"/>
    <property type="match status" value="1"/>
</dbReference>
<evidence type="ECO:0000256" key="9">
    <source>
        <dbReference type="ARBA" id="ARBA00033102"/>
    </source>
</evidence>
<keyword evidence="16" id="KW-1185">Reference proteome</keyword>
<dbReference type="InterPro" id="IPR004393">
    <property type="entry name" value="NadC"/>
</dbReference>
<evidence type="ECO:0000256" key="2">
    <source>
        <dbReference type="ARBA" id="ARBA00004893"/>
    </source>
</evidence>
<dbReference type="GO" id="GO:0005737">
    <property type="term" value="C:cytoplasm"/>
    <property type="evidence" value="ECO:0007669"/>
    <property type="project" value="TreeGrafter"/>
</dbReference>
<feature type="domain" description="Quinolinate phosphoribosyl transferase C-terminal" evidence="13">
    <location>
        <begin position="109"/>
        <end position="273"/>
    </location>
</feature>
<dbReference type="PANTHER" id="PTHR32179:SF3">
    <property type="entry name" value="NICOTINATE-NUCLEOTIDE PYROPHOSPHORYLASE [CARBOXYLATING]"/>
    <property type="match status" value="1"/>
</dbReference>
<dbReference type="EC" id="2.4.2.19" evidence="5"/>
<dbReference type="UniPathway" id="UPA00253">
    <property type="reaction ID" value="UER00331"/>
</dbReference>
<proteinExistence type="inferred from homology"/>
<evidence type="ECO:0000256" key="8">
    <source>
        <dbReference type="ARBA" id="ARBA00022679"/>
    </source>
</evidence>
<dbReference type="FunFam" id="3.20.20.70:FF:000030">
    <property type="entry name" value="Nicotinate-nucleotide pyrophosphorylase, carboxylating"/>
    <property type="match status" value="1"/>
</dbReference>
<keyword evidence="8 12" id="KW-0808">Transferase</keyword>
<sequence length="284" mass="30922">MNRLKVEQKIREFLLEDLGDRDATSEAIFSDDAKGEAVIYAKETGVFAGEAVLTCAFSMLDPSAEITVFKKDGETIEKGEAAAAVKATIRSILGAERTALNLLQRMSGIATMTSEAVKKLDSPETAICDTRKTAPGLRMFDKYAVRCGGGSNHRFGLHDAIMIKDNHISFAGSIRKAVAMARRSAGHAVKIEVEIETEEQLLEAIEAKADIIMFDNRTPAEVKRFAELTPSPFITEASGGIDVDNISMYRGTGVQYISLGCLTHSVRALDFSLLMKQEETKHGV</sequence>
<comment type="subunit">
    <text evidence="4">Hexamer formed by 3 homodimers.</text>
</comment>
<dbReference type="InterPro" id="IPR036068">
    <property type="entry name" value="Nicotinate_pribotase-like_C"/>
</dbReference>
<dbReference type="CDD" id="cd01572">
    <property type="entry name" value="QPRTase"/>
    <property type="match status" value="1"/>
</dbReference>
<dbReference type="AlphaFoldDB" id="A0A7X2S3T6"/>
<dbReference type="SUPFAM" id="SSF51690">
    <property type="entry name" value="Nicotinate/Quinolinate PRTase C-terminal domain-like"/>
    <property type="match status" value="1"/>
</dbReference>
<dbReference type="PANTHER" id="PTHR32179">
    <property type="entry name" value="NICOTINATE-NUCLEOTIDE PYROPHOSPHORYLASE [CARBOXYLATING]"/>
    <property type="match status" value="1"/>
</dbReference>
<dbReference type="InterPro" id="IPR027277">
    <property type="entry name" value="NadC/ModD"/>
</dbReference>
<dbReference type="Pfam" id="PF02749">
    <property type="entry name" value="QRPTase_N"/>
    <property type="match status" value="1"/>
</dbReference>
<dbReference type="EMBL" id="WMIB01000003">
    <property type="protein sequence ID" value="MTH53000.1"/>
    <property type="molecule type" value="Genomic_DNA"/>
</dbReference>
<comment type="function">
    <text evidence="1">Involved in the catabolism of quinolinic acid (QA).</text>
</comment>
<dbReference type="PIRSF" id="PIRSF006250">
    <property type="entry name" value="NadC_ModD"/>
    <property type="match status" value="1"/>
</dbReference>
<evidence type="ECO:0000256" key="6">
    <source>
        <dbReference type="ARBA" id="ARBA00022642"/>
    </source>
</evidence>
<evidence type="ECO:0000256" key="4">
    <source>
        <dbReference type="ARBA" id="ARBA00011218"/>
    </source>
</evidence>
<evidence type="ECO:0000313" key="16">
    <source>
        <dbReference type="Proteomes" id="UP000434639"/>
    </source>
</evidence>
<evidence type="ECO:0000256" key="1">
    <source>
        <dbReference type="ARBA" id="ARBA00003237"/>
    </source>
</evidence>
<evidence type="ECO:0000256" key="11">
    <source>
        <dbReference type="ARBA" id="ARBA00069173"/>
    </source>
</evidence>
<dbReference type="InterPro" id="IPR022412">
    <property type="entry name" value="Quinolinate_PRibosylTrfase_N"/>
</dbReference>
<comment type="caution">
    <text evidence="15">The sequence shown here is derived from an EMBL/GenBank/DDBJ whole genome shotgun (WGS) entry which is preliminary data.</text>
</comment>
<evidence type="ECO:0000259" key="14">
    <source>
        <dbReference type="Pfam" id="PF02749"/>
    </source>
</evidence>
<dbReference type="RefSeq" id="WP_155111528.1">
    <property type="nucleotide sequence ID" value="NZ_WMIB01000003.1"/>
</dbReference>
<dbReference type="NCBIfam" id="TIGR00078">
    <property type="entry name" value="nadC"/>
    <property type="match status" value="1"/>
</dbReference>
<dbReference type="InterPro" id="IPR037128">
    <property type="entry name" value="Quinolinate_PRibosylTase_N_sf"/>
</dbReference>
<dbReference type="GO" id="GO:0004514">
    <property type="term" value="F:nicotinate-nucleotide diphosphorylase (carboxylating) activity"/>
    <property type="evidence" value="ECO:0007669"/>
    <property type="project" value="UniProtKB-EC"/>
</dbReference>
<dbReference type="Gene3D" id="3.20.20.70">
    <property type="entry name" value="Aldolase class I"/>
    <property type="match status" value="1"/>
</dbReference>
<keyword evidence="6" id="KW-0662">Pyridine nucleotide biosynthesis</keyword>
<organism evidence="15 16">
    <name type="scientific">Metabacillus mangrovi</name>
    <dbReference type="NCBI Taxonomy" id="1491830"/>
    <lineage>
        <taxon>Bacteria</taxon>
        <taxon>Bacillati</taxon>
        <taxon>Bacillota</taxon>
        <taxon>Bacilli</taxon>
        <taxon>Bacillales</taxon>
        <taxon>Bacillaceae</taxon>
        <taxon>Metabacillus</taxon>
    </lineage>
</organism>
<comment type="pathway">
    <text evidence="2">Cofactor biosynthesis; NAD(+) biosynthesis; nicotinate D-ribonucleotide from quinolinate: step 1/1.</text>
</comment>
<dbReference type="Proteomes" id="UP000434639">
    <property type="component" value="Unassembled WGS sequence"/>
</dbReference>
<evidence type="ECO:0000256" key="5">
    <source>
        <dbReference type="ARBA" id="ARBA00011944"/>
    </source>
</evidence>
<dbReference type="InterPro" id="IPR002638">
    <property type="entry name" value="Quinolinate_PRibosylTrfase_C"/>
</dbReference>
<dbReference type="GO" id="GO:0009435">
    <property type="term" value="P:NAD+ biosynthetic process"/>
    <property type="evidence" value="ECO:0007669"/>
    <property type="project" value="UniProtKB-UniPathway"/>
</dbReference>
<comment type="catalytic activity">
    <reaction evidence="10">
        <text>nicotinate beta-D-ribonucleotide + CO2 + diphosphate = quinolinate + 5-phospho-alpha-D-ribose 1-diphosphate + 2 H(+)</text>
        <dbReference type="Rhea" id="RHEA:12733"/>
        <dbReference type="ChEBI" id="CHEBI:15378"/>
        <dbReference type="ChEBI" id="CHEBI:16526"/>
        <dbReference type="ChEBI" id="CHEBI:29959"/>
        <dbReference type="ChEBI" id="CHEBI:33019"/>
        <dbReference type="ChEBI" id="CHEBI:57502"/>
        <dbReference type="ChEBI" id="CHEBI:58017"/>
        <dbReference type="EC" id="2.4.2.19"/>
    </reaction>
</comment>
<reference evidence="15 16" key="1">
    <citation type="journal article" date="2017" name="Int. J. Syst. Evol. Microbiol.">
        <title>Bacillus mangrovi sp. nov., isolated from a sediment sample from a mangrove forest.</title>
        <authorList>
            <person name="Gupta V."/>
            <person name="Singh P.K."/>
            <person name="Korpole S."/>
            <person name="Tanuku N.R.S."/>
            <person name="Pinnaka A.K."/>
        </authorList>
    </citation>
    <scope>NUCLEOTIDE SEQUENCE [LARGE SCALE GENOMIC DNA]</scope>
    <source>
        <strain evidence="15 16">KCTC 33872</strain>
    </source>
</reference>
<comment type="similarity">
    <text evidence="3 12">Belongs to the NadC/ModD family.</text>
</comment>
<dbReference type="InterPro" id="IPR013785">
    <property type="entry name" value="Aldolase_TIM"/>
</dbReference>
<keyword evidence="7 12" id="KW-0328">Glycosyltransferase</keyword>
<accession>A0A7X2S3T6</accession>
<dbReference type="Pfam" id="PF01729">
    <property type="entry name" value="QRPTase_C"/>
    <property type="match status" value="1"/>
</dbReference>
<evidence type="ECO:0000256" key="7">
    <source>
        <dbReference type="ARBA" id="ARBA00022676"/>
    </source>
</evidence>
<evidence type="ECO:0000313" key="15">
    <source>
        <dbReference type="EMBL" id="MTH53000.1"/>
    </source>
</evidence>
<evidence type="ECO:0000256" key="12">
    <source>
        <dbReference type="PIRNR" id="PIRNR006250"/>
    </source>
</evidence>
<feature type="domain" description="Quinolinate phosphoribosyl transferase N-terminal" evidence="14">
    <location>
        <begin position="22"/>
        <end position="107"/>
    </location>
</feature>
<dbReference type="Gene3D" id="3.90.1170.20">
    <property type="entry name" value="Quinolinate phosphoribosyl transferase, N-terminal domain"/>
    <property type="match status" value="1"/>
</dbReference>
<dbReference type="GO" id="GO:0034213">
    <property type="term" value="P:quinolinate catabolic process"/>
    <property type="evidence" value="ECO:0007669"/>
    <property type="project" value="TreeGrafter"/>
</dbReference>
<dbReference type="OrthoDB" id="9782546at2"/>
<protein>
    <recommendedName>
        <fullName evidence="11">Probable nicotinate-nucleotide pyrophosphorylase [carboxylating]</fullName>
        <ecNumber evidence="5">2.4.2.19</ecNumber>
    </recommendedName>
    <alternativeName>
        <fullName evidence="9">Quinolinate phosphoribosyltransferase [decarboxylating]</fullName>
    </alternativeName>
</protein>